<evidence type="ECO:0000259" key="9">
    <source>
        <dbReference type="PROSITE" id="PS00651"/>
    </source>
</evidence>
<keyword evidence="4 7" id="KW-0689">Ribosomal protein</keyword>
<evidence type="ECO:0000256" key="8">
    <source>
        <dbReference type="SAM" id="Coils"/>
    </source>
</evidence>
<dbReference type="GO" id="GO:0003735">
    <property type="term" value="F:structural constituent of ribosome"/>
    <property type="evidence" value="ECO:0007669"/>
    <property type="project" value="InterPro"/>
</dbReference>
<reference evidence="10 11" key="1">
    <citation type="submission" date="2014-01" db="EMBL/GenBank/DDBJ databases">
        <title>Full genme sequencing of cellulolytic bacterium Gynuella sunshinyii YC6258T gen. nov., sp. nov.</title>
        <authorList>
            <person name="Khan H."/>
            <person name="Chung E.J."/>
            <person name="Chung Y.R."/>
        </authorList>
    </citation>
    <scope>NUCLEOTIDE SEQUENCE [LARGE SCALE GENOMIC DNA]</scope>
    <source>
        <strain evidence="10 11">YC6258</strain>
    </source>
</reference>
<dbReference type="EMBL" id="CP007142">
    <property type="protein sequence ID" value="AJQ94366.1"/>
    <property type="molecule type" value="Genomic_DNA"/>
</dbReference>
<evidence type="ECO:0000256" key="4">
    <source>
        <dbReference type="ARBA" id="ARBA00022980"/>
    </source>
</evidence>
<evidence type="ECO:0000313" key="11">
    <source>
        <dbReference type="Proteomes" id="UP000032266"/>
    </source>
</evidence>
<evidence type="ECO:0000256" key="7">
    <source>
        <dbReference type="HAMAP-Rule" id="MF_00503"/>
    </source>
</evidence>
<feature type="domain" description="Ribosomal protein L9" evidence="9">
    <location>
        <begin position="13"/>
        <end position="40"/>
    </location>
</feature>
<evidence type="ECO:0000256" key="3">
    <source>
        <dbReference type="ARBA" id="ARBA00022884"/>
    </source>
</evidence>
<dbReference type="GO" id="GO:0005840">
    <property type="term" value="C:ribosome"/>
    <property type="evidence" value="ECO:0007669"/>
    <property type="project" value="UniProtKB-KW"/>
</dbReference>
<keyword evidence="11" id="KW-1185">Reference proteome</keyword>
<dbReference type="Pfam" id="PF01281">
    <property type="entry name" value="Ribosomal_L9_N"/>
    <property type="match status" value="1"/>
</dbReference>
<comment type="similarity">
    <text evidence="1 7">Belongs to the bacterial ribosomal protein bL9 family.</text>
</comment>
<proteinExistence type="inferred from homology"/>
<accession>A0A0C5VJB6</accession>
<dbReference type="OrthoDB" id="9788336at2"/>
<dbReference type="PANTHER" id="PTHR21368">
    <property type="entry name" value="50S RIBOSOMAL PROTEIN L9"/>
    <property type="match status" value="1"/>
</dbReference>
<dbReference type="PROSITE" id="PS00651">
    <property type="entry name" value="RIBOSOMAL_L9"/>
    <property type="match status" value="1"/>
</dbReference>
<protein>
    <recommendedName>
        <fullName evidence="6 7">Large ribosomal subunit protein bL9</fullName>
    </recommendedName>
</protein>
<dbReference type="InterPro" id="IPR000244">
    <property type="entry name" value="Ribosomal_bL9"/>
</dbReference>
<keyword evidence="5 7" id="KW-0687">Ribonucleoprotein</keyword>
<dbReference type="InterPro" id="IPR020594">
    <property type="entry name" value="Ribosomal_bL9_bac/chp"/>
</dbReference>
<evidence type="ECO:0000256" key="5">
    <source>
        <dbReference type="ARBA" id="ARBA00023274"/>
    </source>
</evidence>
<dbReference type="HOGENOM" id="CLU_078938_4_1_6"/>
<dbReference type="Pfam" id="PF03948">
    <property type="entry name" value="Ribosomal_L9_C"/>
    <property type="match status" value="1"/>
</dbReference>
<dbReference type="InterPro" id="IPR020069">
    <property type="entry name" value="Ribosomal_bL9_C"/>
</dbReference>
<keyword evidence="2 7" id="KW-0699">rRNA-binding</keyword>
<evidence type="ECO:0000256" key="1">
    <source>
        <dbReference type="ARBA" id="ARBA00010605"/>
    </source>
</evidence>
<dbReference type="GO" id="GO:1990904">
    <property type="term" value="C:ribonucleoprotein complex"/>
    <property type="evidence" value="ECO:0007669"/>
    <property type="project" value="UniProtKB-KW"/>
</dbReference>
<dbReference type="PATRIC" id="fig|1445510.3.peg.2284"/>
<dbReference type="NCBIfam" id="TIGR00158">
    <property type="entry name" value="L9"/>
    <property type="match status" value="1"/>
</dbReference>
<dbReference type="Gene3D" id="3.10.430.100">
    <property type="entry name" value="Ribosomal protein L9, C-terminal domain"/>
    <property type="match status" value="1"/>
</dbReference>
<evidence type="ECO:0000313" key="10">
    <source>
        <dbReference type="EMBL" id="AJQ94366.1"/>
    </source>
</evidence>
<dbReference type="Gene3D" id="3.40.5.10">
    <property type="entry name" value="Ribosomal protein L9, N-terminal domain"/>
    <property type="match status" value="1"/>
</dbReference>
<evidence type="ECO:0000256" key="2">
    <source>
        <dbReference type="ARBA" id="ARBA00022730"/>
    </source>
</evidence>
<dbReference type="RefSeq" id="WP_044616902.1">
    <property type="nucleotide sequence ID" value="NZ_CP007142.1"/>
</dbReference>
<dbReference type="STRING" id="1445510.YC6258_02328"/>
<evidence type="ECO:0000256" key="6">
    <source>
        <dbReference type="ARBA" id="ARBA00035292"/>
    </source>
</evidence>
<dbReference type="KEGG" id="gsn:YC6258_02328"/>
<sequence>MDVILLEKVGRVGNLGSQVSVKAGYARNYLIPQGKAVPATEENIKHFEARRAELEKVAQSKLDEAQGRADKINDLELTFAAPAGDGGKLFGSVGPRDVAELVTAAGVEVSKSEVKMPGGALRSTGEYEVDIQLHPEVHAVLKLIIIPEE</sequence>
<dbReference type="SUPFAM" id="SSF55658">
    <property type="entry name" value="L9 N-domain-like"/>
    <property type="match status" value="1"/>
</dbReference>
<keyword evidence="3 7" id="KW-0694">RNA-binding</keyword>
<dbReference type="AlphaFoldDB" id="A0A0C5VJB6"/>
<dbReference type="InterPro" id="IPR020070">
    <property type="entry name" value="Ribosomal_bL9_N"/>
</dbReference>
<dbReference type="InterPro" id="IPR036935">
    <property type="entry name" value="Ribosomal_bL9_N_sf"/>
</dbReference>
<dbReference type="InterPro" id="IPR036791">
    <property type="entry name" value="Ribosomal_bL9_C_sf"/>
</dbReference>
<dbReference type="SUPFAM" id="SSF55653">
    <property type="entry name" value="Ribosomal protein L9 C-domain"/>
    <property type="match status" value="1"/>
</dbReference>
<feature type="coiled-coil region" evidence="8">
    <location>
        <begin position="37"/>
        <end position="64"/>
    </location>
</feature>
<keyword evidence="8" id="KW-0175">Coiled coil</keyword>
<dbReference type="HAMAP" id="MF_00503">
    <property type="entry name" value="Ribosomal_bL9"/>
    <property type="match status" value="1"/>
</dbReference>
<dbReference type="GO" id="GO:0019843">
    <property type="term" value="F:rRNA binding"/>
    <property type="evidence" value="ECO:0007669"/>
    <property type="project" value="UniProtKB-UniRule"/>
</dbReference>
<organism evidence="10 11">
    <name type="scientific">Gynuella sunshinyii YC6258</name>
    <dbReference type="NCBI Taxonomy" id="1445510"/>
    <lineage>
        <taxon>Bacteria</taxon>
        <taxon>Pseudomonadati</taxon>
        <taxon>Pseudomonadota</taxon>
        <taxon>Gammaproteobacteria</taxon>
        <taxon>Oceanospirillales</taxon>
        <taxon>Saccharospirillaceae</taxon>
        <taxon>Gynuella</taxon>
    </lineage>
</organism>
<comment type="function">
    <text evidence="7">Binds to the 23S rRNA.</text>
</comment>
<dbReference type="Proteomes" id="UP000032266">
    <property type="component" value="Chromosome"/>
</dbReference>
<dbReference type="GO" id="GO:0006412">
    <property type="term" value="P:translation"/>
    <property type="evidence" value="ECO:0007669"/>
    <property type="project" value="UniProtKB-UniRule"/>
</dbReference>
<gene>
    <name evidence="7" type="primary">rplI</name>
    <name evidence="10" type="ORF">YC6258_02328</name>
</gene>
<name>A0A0C5VJB6_9GAMM</name>
<dbReference type="InterPro" id="IPR009027">
    <property type="entry name" value="Ribosomal_bL9/RNase_H1_N"/>
</dbReference>